<protein>
    <submittedName>
        <fullName evidence="3">Uncharacterized protein</fullName>
    </submittedName>
</protein>
<keyword evidence="2" id="KW-0472">Membrane</keyword>
<proteinExistence type="predicted"/>
<feature type="region of interest" description="Disordered" evidence="1">
    <location>
        <begin position="1"/>
        <end position="70"/>
    </location>
</feature>
<sequence length="324" mass="36253">MAITTGARRAHPGKIRHGRMAAGQDPKGESWASWGHPEGAVFSSPSPPRMHRLPQRPPHHGADPNSLLRLGKTSPLWQEGSSRAEGQIPPKYPGSREVPTWEMKAGSSKWSLFSLFPLSVLFIPLVAFSSARPPAVQKSISFGTTQERKMFPYYYAPDRLGIEVAAVRGNPLLGPGCYLGPEKNILKSSMSTRPMSSRGYVMGARTAPRFQLSARTVTPGPGAYRPFPRDERRCQPARVPFFSSTPRFPARIPDQEFYPGPGTYNIEQPLTRRVTWPMKFGAPDWATVAALPQRMVKLQIQKMTLDKKFWKNQARQAYLKLYHS</sequence>
<keyword evidence="4" id="KW-1185">Reference proteome</keyword>
<dbReference type="GO" id="GO:0008092">
    <property type="term" value="F:cytoskeletal protein binding"/>
    <property type="evidence" value="ECO:0007669"/>
    <property type="project" value="TreeGrafter"/>
</dbReference>
<dbReference type="InterPro" id="IPR010736">
    <property type="entry name" value="SHIPPO-rpt"/>
</dbReference>
<dbReference type="Proteomes" id="UP000694553">
    <property type="component" value="Unassembled WGS sequence"/>
</dbReference>
<evidence type="ECO:0000256" key="2">
    <source>
        <dbReference type="SAM" id="Phobius"/>
    </source>
</evidence>
<accession>A0A8U7P2N8</accession>
<dbReference type="PANTHER" id="PTHR31508">
    <property type="entry name" value="PROTEIN PITCHFORK"/>
    <property type="match status" value="1"/>
</dbReference>
<evidence type="ECO:0000313" key="4">
    <source>
        <dbReference type="Proteomes" id="UP000694553"/>
    </source>
</evidence>
<evidence type="ECO:0000313" key="3">
    <source>
        <dbReference type="Ensembl" id="ENSCMUP00000030134.1"/>
    </source>
</evidence>
<dbReference type="Ensembl" id="ENSCMUT00000034200.1">
    <property type="protein sequence ID" value="ENSCMUP00000030134.1"/>
    <property type="gene ID" value="ENSCMUG00000017359.1"/>
</dbReference>
<feature type="transmembrane region" description="Helical" evidence="2">
    <location>
        <begin position="110"/>
        <end position="131"/>
    </location>
</feature>
<reference evidence="3" key="3">
    <citation type="submission" date="2025-09" db="UniProtKB">
        <authorList>
            <consortium name="Ensembl"/>
        </authorList>
    </citation>
    <scope>IDENTIFICATION</scope>
</reference>
<organism evidence="3 4">
    <name type="scientific">Corvus moneduloides</name>
    <name type="common">New Caledonian crow</name>
    <dbReference type="NCBI Taxonomy" id="1196302"/>
    <lineage>
        <taxon>Eukaryota</taxon>
        <taxon>Metazoa</taxon>
        <taxon>Chordata</taxon>
        <taxon>Craniata</taxon>
        <taxon>Vertebrata</taxon>
        <taxon>Euteleostomi</taxon>
        <taxon>Archelosauria</taxon>
        <taxon>Archosauria</taxon>
        <taxon>Dinosauria</taxon>
        <taxon>Saurischia</taxon>
        <taxon>Theropoda</taxon>
        <taxon>Coelurosauria</taxon>
        <taxon>Aves</taxon>
        <taxon>Neognathae</taxon>
        <taxon>Neoaves</taxon>
        <taxon>Telluraves</taxon>
        <taxon>Australaves</taxon>
        <taxon>Passeriformes</taxon>
        <taxon>Corvoidea</taxon>
        <taxon>Corvidae</taxon>
        <taxon>Corvus</taxon>
    </lineage>
</organism>
<feature type="compositionally biased region" description="Basic residues" evidence="1">
    <location>
        <begin position="8"/>
        <end position="19"/>
    </location>
</feature>
<reference evidence="4" key="1">
    <citation type="submission" date="2019-10" db="EMBL/GenBank/DDBJ databases">
        <title>Corvus moneduloides (New Caledonian crow) genome, bCorMon1, primary haplotype.</title>
        <authorList>
            <person name="Rutz C."/>
            <person name="Fungtammasan C."/>
            <person name="Mountcastle J."/>
            <person name="Formenti G."/>
            <person name="Chow W."/>
            <person name="Howe K."/>
            <person name="Steele M.P."/>
            <person name="Fernandes J."/>
            <person name="Gilbert M.T.P."/>
            <person name="Fedrigo O."/>
            <person name="Jarvis E.D."/>
            <person name="Gemmell N."/>
        </authorList>
    </citation>
    <scope>NUCLEOTIDE SEQUENCE [LARGE SCALE GENOMIC DNA]</scope>
</reference>
<keyword evidence="2" id="KW-1133">Transmembrane helix</keyword>
<reference evidence="3" key="2">
    <citation type="submission" date="2025-08" db="UniProtKB">
        <authorList>
            <consortium name="Ensembl"/>
        </authorList>
    </citation>
    <scope>IDENTIFICATION</scope>
</reference>
<evidence type="ECO:0000256" key="1">
    <source>
        <dbReference type="SAM" id="MobiDB-lite"/>
    </source>
</evidence>
<name>A0A8U7P2N8_CORMO</name>
<dbReference type="GO" id="GO:0031344">
    <property type="term" value="P:regulation of cell projection organization"/>
    <property type="evidence" value="ECO:0007669"/>
    <property type="project" value="TreeGrafter"/>
</dbReference>
<dbReference type="AlphaFoldDB" id="A0A8U7P2N8"/>
<dbReference type="PANTHER" id="PTHR31508:SF2">
    <property type="entry name" value="PROTEIN PITCHFORK"/>
    <property type="match status" value="1"/>
</dbReference>
<dbReference type="Pfam" id="PF07004">
    <property type="entry name" value="SHIPPO-rpt"/>
    <property type="match status" value="2"/>
</dbReference>
<dbReference type="InterPro" id="IPR033602">
    <property type="entry name" value="CIMAP3"/>
</dbReference>
<feature type="compositionally biased region" description="Basic residues" evidence="1">
    <location>
        <begin position="49"/>
        <end position="59"/>
    </location>
</feature>
<keyword evidence="2" id="KW-0812">Transmembrane</keyword>